<keyword evidence="1 4" id="KW-0349">Heme</keyword>
<protein>
    <recommendedName>
        <fullName evidence="7">Cytochrome c domain-containing protein</fullName>
    </recommendedName>
</protein>
<dbReference type="GO" id="GO:0009055">
    <property type="term" value="F:electron transfer activity"/>
    <property type="evidence" value="ECO:0007669"/>
    <property type="project" value="InterPro"/>
</dbReference>
<accession>A0AA37HUE3</accession>
<evidence type="ECO:0000256" key="6">
    <source>
        <dbReference type="SAM" id="SignalP"/>
    </source>
</evidence>
<keyword evidence="9" id="KW-1185">Reference proteome</keyword>
<name>A0AA37HUE3_9HYPH</name>
<dbReference type="InterPro" id="IPR036909">
    <property type="entry name" value="Cyt_c-like_dom_sf"/>
</dbReference>
<dbReference type="Pfam" id="PF13442">
    <property type="entry name" value="Cytochrome_CBB3"/>
    <property type="match status" value="1"/>
</dbReference>
<dbReference type="GO" id="GO:0020037">
    <property type="term" value="F:heme binding"/>
    <property type="evidence" value="ECO:0007669"/>
    <property type="project" value="InterPro"/>
</dbReference>
<evidence type="ECO:0000256" key="1">
    <source>
        <dbReference type="ARBA" id="ARBA00022617"/>
    </source>
</evidence>
<evidence type="ECO:0000256" key="5">
    <source>
        <dbReference type="SAM" id="MobiDB-lite"/>
    </source>
</evidence>
<feature type="domain" description="Cytochrome c" evidence="7">
    <location>
        <begin position="91"/>
        <end position="176"/>
    </location>
</feature>
<reference evidence="8" key="1">
    <citation type="journal article" date="2016" name="Front. Microbiol.">
        <title>Genome Sequence of the Piezophilic, Mesophilic Sulfate-Reducing Bacterium Desulfovibrio indicus J2T.</title>
        <authorList>
            <person name="Cao J."/>
            <person name="Maignien L."/>
            <person name="Shao Z."/>
            <person name="Alain K."/>
            <person name="Jebbar M."/>
        </authorList>
    </citation>
    <scope>NUCLEOTIDE SEQUENCE</scope>
    <source>
        <strain evidence="8">NBRC 103626</strain>
    </source>
</reference>
<dbReference type="Proteomes" id="UP001055108">
    <property type="component" value="Unassembled WGS sequence"/>
</dbReference>
<evidence type="ECO:0000256" key="3">
    <source>
        <dbReference type="ARBA" id="ARBA00023004"/>
    </source>
</evidence>
<gene>
    <name evidence="8" type="ORF">NBEOAGPD_4303</name>
</gene>
<dbReference type="InterPro" id="IPR022411">
    <property type="entry name" value="C-typ_cyt_methanol_metab-rel"/>
</dbReference>
<dbReference type="EMBL" id="BPQM01000125">
    <property type="protein sequence ID" value="GJD81058.1"/>
    <property type="molecule type" value="Genomic_DNA"/>
</dbReference>
<dbReference type="RefSeq" id="WP_238306353.1">
    <property type="nucleotide sequence ID" value="NZ_BPQM01000125.1"/>
</dbReference>
<evidence type="ECO:0000256" key="4">
    <source>
        <dbReference type="PROSITE-ProRule" id="PRU00433"/>
    </source>
</evidence>
<evidence type="ECO:0000313" key="9">
    <source>
        <dbReference type="Proteomes" id="UP001055108"/>
    </source>
</evidence>
<dbReference type="NCBIfam" id="TIGR03874">
    <property type="entry name" value="4cys_cytochr"/>
    <property type="match status" value="1"/>
</dbReference>
<feature type="compositionally biased region" description="Polar residues" evidence="5">
    <location>
        <begin position="42"/>
        <end position="51"/>
    </location>
</feature>
<dbReference type="PROSITE" id="PS51007">
    <property type="entry name" value="CYTC"/>
    <property type="match status" value="1"/>
</dbReference>
<feature type="compositionally biased region" description="Basic and acidic residues" evidence="5">
    <location>
        <begin position="184"/>
        <end position="204"/>
    </location>
</feature>
<keyword evidence="2 4" id="KW-0479">Metal-binding</keyword>
<dbReference type="GO" id="GO:0046872">
    <property type="term" value="F:metal ion binding"/>
    <property type="evidence" value="ECO:0007669"/>
    <property type="project" value="UniProtKB-KW"/>
</dbReference>
<feature type="signal peptide" evidence="6">
    <location>
        <begin position="1"/>
        <end position="28"/>
    </location>
</feature>
<organism evidence="8 9">
    <name type="scientific">Methylobacterium gregans</name>
    <dbReference type="NCBI Taxonomy" id="374424"/>
    <lineage>
        <taxon>Bacteria</taxon>
        <taxon>Pseudomonadati</taxon>
        <taxon>Pseudomonadota</taxon>
        <taxon>Alphaproteobacteria</taxon>
        <taxon>Hyphomicrobiales</taxon>
        <taxon>Methylobacteriaceae</taxon>
        <taxon>Methylobacterium</taxon>
    </lineage>
</organism>
<keyword evidence="6" id="KW-0732">Signal</keyword>
<feature type="region of interest" description="Disordered" evidence="5">
    <location>
        <begin position="182"/>
        <end position="204"/>
    </location>
</feature>
<reference evidence="8" key="2">
    <citation type="submission" date="2021-08" db="EMBL/GenBank/DDBJ databases">
        <authorList>
            <person name="Tani A."/>
            <person name="Ola A."/>
            <person name="Ogura Y."/>
            <person name="Katsura K."/>
            <person name="Hayashi T."/>
        </authorList>
    </citation>
    <scope>NUCLEOTIDE SEQUENCE</scope>
    <source>
        <strain evidence="8">NBRC 103626</strain>
    </source>
</reference>
<dbReference type="Gene3D" id="1.10.760.10">
    <property type="entry name" value="Cytochrome c-like domain"/>
    <property type="match status" value="1"/>
</dbReference>
<feature type="region of interest" description="Disordered" evidence="5">
    <location>
        <begin position="34"/>
        <end position="80"/>
    </location>
</feature>
<dbReference type="AlphaFoldDB" id="A0AA37HUE3"/>
<evidence type="ECO:0000313" key="8">
    <source>
        <dbReference type="EMBL" id="GJD81058.1"/>
    </source>
</evidence>
<sequence>MRTLTRSLRIGLSAGLVAGLAARGAALAASPPELAAKETAKETGQQANSGTAADLHSLGPTQPAKLQDGQYTDRNGDPTYRVTEGGRKVDWYTMSGYVRYSANCLACHGPDGLGSTYAPSLVDALKGMDYAHFAGIVVGGKRDVSAAQELVMPAFGDNRNVTCYLPDIYTYLRARAEGALGRNRPAEHEPKPAAFTKAEDSCMG</sequence>
<evidence type="ECO:0000259" key="7">
    <source>
        <dbReference type="PROSITE" id="PS51007"/>
    </source>
</evidence>
<proteinExistence type="predicted"/>
<comment type="caution">
    <text evidence="8">The sequence shown here is derived from an EMBL/GenBank/DDBJ whole genome shotgun (WGS) entry which is preliminary data.</text>
</comment>
<feature type="chain" id="PRO_5041301708" description="Cytochrome c domain-containing protein" evidence="6">
    <location>
        <begin position="29"/>
        <end position="204"/>
    </location>
</feature>
<evidence type="ECO:0000256" key="2">
    <source>
        <dbReference type="ARBA" id="ARBA00022723"/>
    </source>
</evidence>
<dbReference type="SUPFAM" id="SSF46626">
    <property type="entry name" value="Cytochrome c"/>
    <property type="match status" value="1"/>
</dbReference>
<dbReference type="InterPro" id="IPR009056">
    <property type="entry name" value="Cyt_c-like_dom"/>
</dbReference>
<keyword evidence="3 4" id="KW-0408">Iron</keyword>